<sequence>MRHPFVTMDRVIDSPDLACSCAVDRERTRYEQFRVAPSRGGGWATWAEAFARLVDRLVALPAHCLIVQQEPNQRYVQMMVGHGHAHIEVSSNHYLIGDFRLDAREESALAALGFAKPDSAGESEWPLNWWRNDEHADGEAIAGRVLAVLTTAVGFDERAPVNVDVFGADNPCVVCLCGRRDEASV</sequence>
<reference evidence="2 3" key="1">
    <citation type="submission" date="2019-03" db="EMBL/GenBank/DDBJ databases">
        <title>Sequencing the genomes of 1000 actinobacteria strains.</title>
        <authorList>
            <person name="Klenk H.-P."/>
        </authorList>
    </citation>
    <scope>NUCLEOTIDE SEQUENCE [LARGE SCALE GENOMIC DNA]</scope>
    <source>
        <strain evidence="2 3">DSM 18936</strain>
    </source>
</reference>
<evidence type="ECO:0000259" key="1">
    <source>
        <dbReference type="Pfam" id="PF22552"/>
    </source>
</evidence>
<keyword evidence="3" id="KW-1185">Reference proteome</keyword>
<dbReference type="Pfam" id="PF22552">
    <property type="entry name" value="TY-Chap3"/>
    <property type="match status" value="1"/>
</dbReference>
<organism evidence="2 3">
    <name type="scientific">Ilumatobacter fluminis</name>
    <dbReference type="NCBI Taxonomy" id="467091"/>
    <lineage>
        <taxon>Bacteria</taxon>
        <taxon>Bacillati</taxon>
        <taxon>Actinomycetota</taxon>
        <taxon>Acidimicrobiia</taxon>
        <taxon>Acidimicrobiales</taxon>
        <taxon>Ilumatobacteraceae</taxon>
        <taxon>Ilumatobacter</taxon>
    </lineage>
</organism>
<evidence type="ECO:0000313" key="3">
    <source>
        <dbReference type="Proteomes" id="UP000294558"/>
    </source>
</evidence>
<accession>A0A4R7HUS7</accession>
<name>A0A4R7HUS7_9ACTN</name>
<comment type="caution">
    <text evidence="2">The sequence shown here is derived from an EMBL/GenBank/DDBJ whole genome shotgun (WGS) entry which is preliminary data.</text>
</comment>
<dbReference type="AlphaFoldDB" id="A0A4R7HUS7"/>
<feature type="domain" description="TY-Chap N-terminal" evidence="1">
    <location>
        <begin position="45"/>
        <end position="157"/>
    </location>
</feature>
<gene>
    <name evidence="2" type="ORF">BDK89_0165</name>
</gene>
<evidence type="ECO:0000313" key="2">
    <source>
        <dbReference type="EMBL" id="TDT14610.1"/>
    </source>
</evidence>
<dbReference type="Proteomes" id="UP000294558">
    <property type="component" value="Unassembled WGS sequence"/>
</dbReference>
<proteinExistence type="predicted"/>
<dbReference type="EMBL" id="SOAU01000001">
    <property type="protein sequence ID" value="TDT14610.1"/>
    <property type="molecule type" value="Genomic_DNA"/>
</dbReference>
<dbReference type="InterPro" id="IPR054344">
    <property type="entry name" value="TY-Chap_N"/>
</dbReference>
<protein>
    <recommendedName>
        <fullName evidence="1">TY-Chap N-terminal domain-containing protein</fullName>
    </recommendedName>
</protein>